<dbReference type="InterPro" id="IPR007527">
    <property type="entry name" value="Znf_SWIM"/>
</dbReference>
<name>A0ABD0ZU21_CARAN</name>
<gene>
    <name evidence="7" type="ORF">V5N11_036427</name>
</gene>
<feature type="domain" description="SWIM-type" evidence="6">
    <location>
        <begin position="149"/>
        <end position="181"/>
    </location>
</feature>
<evidence type="ECO:0000259" key="6">
    <source>
        <dbReference type="PROSITE" id="PS50966"/>
    </source>
</evidence>
<dbReference type="AlphaFoldDB" id="A0ABD0ZU21"/>
<dbReference type="GO" id="GO:0008270">
    <property type="term" value="F:zinc ion binding"/>
    <property type="evidence" value="ECO:0007669"/>
    <property type="project" value="UniProtKB-KW"/>
</dbReference>
<evidence type="ECO:0000256" key="1">
    <source>
        <dbReference type="ARBA" id="ARBA00022723"/>
    </source>
</evidence>
<organism evidence="7 8">
    <name type="scientific">Cardamine amara subsp. amara</name>
    <dbReference type="NCBI Taxonomy" id="228776"/>
    <lineage>
        <taxon>Eukaryota</taxon>
        <taxon>Viridiplantae</taxon>
        <taxon>Streptophyta</taxon>
        <taxon>Embryophyta</taxon>
        <taxon>Tracheophyta</taxon>
        <taxon>Spermatophyta</taxon>
        <taxon>Magnoliopsida</taxon>
        <taxon>eudicotyledons</taxon>
        <taxon>Gunneridae</taxon>
        <taxon>Pentapetalae</taxon>
        <taxon>rosids</taxon>
        <taxon>malvids</taxon>
        <taxon>Brassicales</taxon>
        <taxon>Brassicaceae</taxon>
        <taxon>Cardamineae</taxon>
        <taxon>Cardamine</taxon>
    </lineage>
</organism>
<dbReference type="EMBL" id="JBANAX010000821">
    <property type="protein sequence ID" value="KAL1192480.1"/>
    <property type="molecule type" value="Genomic_DNA"/>
</dbReference>
<evidence type="ECO:0000256" key="5">
    <source>
        <dbReference type="SAM" id="MobiDB-lite"/>
    </source>
</evidence>
<dbReference type="Pfam" id="PF04434">
    <property type="entry name" value="SWIM"/>
    <property type="match status" value="1"/>
</dbReference>
<dbReference type="SMART" id="SM00575">
    <property type="entry name" value="ZnF_PMZ"/>
    <property type="match status" value="1"/>
</dbReference>
<dbReference type="Proteomes" id="UP001558713">
    <property type="component" value="Unassembled WGS sequence"/>
</dbReference>
<dbReference type="InterPro" id="IPR006564">
    <property type="entry name" value="Znf_PMZ"/>
</dbReference>
<feature type="compositionally biased region" description="Polar residues" evidence="5">
    <location>
        <begin position="275"/>
        <end position="284"/>
    </location>
</feature>
<feature type="region of interest" description="Disordered" evidence="5">
    <location>
        <begin position="241"/>
        <end position="284"/>
    </location>
</feature>
<proteinExistence type="predicted"/>
<dbReference type="PANTHER" id="PTHR31973:SF187">
    <property type="entry name" value="MUTATOR TRANSPOSASE MUDRA PROTEIN"/>
    <property type="match status" value="1"/>
</dbReference>
<keyword evidence="2 4" id="KW-0863">Zinc-finger</keyword>
<dbReference type="PROSITE" id="PS50966">
    <property type="entry name" value="ZF_SWIM"/>
    <property type="match status" value="1"/>
</dbReference>
<keyword evidence="8" id="KW-1185">Reference proteome</keyword>
<feature type="compositionally biased region" description="Basic and acidic residues" evidence="5">
    <location>
        <begin position="244"/>
        <end position="255"/>
    </location>
</feature>
<evidence type="ECO:0000313" key="7">
    <source>
        <dbReference type="EMBL" id="KAL1192480.1"/>
    </source>
</evidence>
<evidence type="ECO:0000256" key="4">
    <source>
        <dbReference type="PROSITE-ProRule" id="PRU00325"/>
    </source>
</evidence>
<evidence type="ECO:0000313" key="8">
    <source>
        <dbReference type="Proteomes" id="UP001558713"/>
    </source>
</evidence>
<accession>A0ABD0ZU21</accession>
<evidence type="ECO:0000256" key="3">
    <source>
        <dbReference type="ARBA" id="ARBA00022833"/>
    </source>
</evidence>
<dbReference type="PANTHER" id="PTHR31973">
    <property type="entry name" value="POLYPROTEIN, PUTATIVE-RELATED"/>
    <property type="match status" value="1"/>
</dbReference>
<evidence type="ECO:0000256" key="2">
    <source>
        <dbReference type="ARBA" id="ARBA00022771"/>
    </source>
</evidence>
<protein>
    <recommendedName>
        <fullName evidence="6">SWIM-type domain-containing protein</fullName>
    </recommendedName>
</protein>
<keyword evidence="1" id="KW-0479">Metal-binding</keyword>
<reference evidence="7 8" key="1">
    <citation type="submission" date="2024-04" db="EMBL/GenBank/DDBJ databases">
        <title>Genome assembly C_amara_ONT_v2.</title>
        <authorList>
            <person name="Yant L."/>
            <person name="Moore C."/>
            <person name="Slenker M."/>
        </authorList>
    </citation>
    <scope>NUCLEOTIDE SEQUENCE [LARGE SCALE GENOMIC DNA]</scope>
    <source>
        <tissue evidence="7">Leaf</tissue>
    </source>
</reference>
<comment type="caution">
    <text evidence="7">The sequence shown here is derived from an EMBL/GenBank/DDBJ whole genome shotgun (WGS) entry which is preliminary data.</text>
</comment>
<sequence>MLLQNSRQIARIYTIAEFEKQYEDFRMRFPKAATYLDTTCEVEKWARCYFPGLKYNIQTSNVVESMNSVFKQARKFALLPMIDTIVAKFAEWFNNHRKESVGGSNAQKLVPFVENVLHDRCEIASKLTVIELNSFQLEYSVIGPDGKTYVVDLRNKSCICRCFDLDKYPCVHAIAAAMKLKQENRTNEVRDLYDLCSKYYLVELWVLAYVNTIYPVPHKTEWTIPSEIEELYALPPKYNKRKGRIQETRKPSVGERRRKHKRQPGSNLEKWFRSESGTPEQSED</sequence>
<keyword evidence="3" id="KW-0862">Zinc</keyword>